<comment type="caution">
    <text evidence="1">The sequence shown here is derived from an EMBL/GenBank/DDBJ whole genome shotgun (WGS) entry which is preliminary data.</text>
</comment>
<dbReference type="AlphaFoldDB" id="A0A1G2G2P7"/>
<accession>A0A1G2G2P7</accession>
<gene>
    <name evidence="1" type="ORF">A2719_02525</name>
</gene>
<evidence type="ECO:0000313" key="2">
    <source>
        <dbReference type="Proteomes" id="UP000177480"/>
    </source>
</evidence>
<sequence length="98" mass="11110">MMYDERGRVIISPERADEIVQETAQRIRTIVVETLVGLTKRITEIYATTGLDSKIKEHIDPSSLEELDEAEIMGEEIAEVLKEGFAEDASSRYHVKSE</sequence>
<organism evidence="1 2">
    <name type="scientific">Candidatus Ryanbacteria bacterium RIFCSPHIGHO2_01_FULL_45_22</name>
    <dbReference type="NCBI Taxonomy" id="1802114"/>
    <lineage>
        <taxon>Bacteria</taxon>
        <taxon>Candidatus Ryaniibacteriota</taxon>
    </lineage>
</organism>
<protein>
    <submittedName>
        <fullName evidence="1">Uncharacterized protein</fullName>
    </submittedName>
</protein>
<reference evidence="1 2" key="1">
    <citation type="journal article" date="2016" name="Nat. Commun.">
        <title>Thousands of microbial genomes shed light on interconnected biogeochemical processes in an aquifer system.</title>
        <authorList>
            <person name="Anantharaman K."/>
            <person name="Brown C.T."/>
            <person name="Hug L.A."/>
            <person name="Sharon I."/>
            <person name="Castelle C.J."/>
            <person name="Probst A.J."/>
            <person name="Thomas B.C."/>
            <person name="Singh A."/>
            <person name="Wilkins M.J."/>
            <person name="Karaoz U."/>
            <person name="Brodie E.L."/>
            <person name="Williams K.H."/>
            <person name="Hubbard S.S."/>
            <person name="Banfield J.F."/>
        </authorList>
    </citation>
    <scope>NUCLEOTIDE SEQUENCE [LARGE SCALE GENOMIC DNA]</scope>
</reference>
<dbReference type="EMBL" id="MHNK01000005">
    <property type="protein sequence ID" value="OGZ44262.1"/>
    <property type="molecule type" value="Genomic_DNA"/>
</dbReference>
<evidence type="ECO:0000313" key="1">
    <source>
        <dbReference type="EMBL" id="OGZ44262.1"/>
    </source>
</evidence>
<name>A0A1G2G2P7_9BACT</name>
<dbReference type="Proteomes" id="UP000177480">
    <property type="component" value="Unassembled WGS sequence"/>
</dbReference>
<proteinExistence type="predicted"/>